<organism evidence="7 8">
    <name type="scientific">Lachancea nothofagi CBS 11611</name>
    <dbReference type="NCBI Taxonomy" id="1266666"/>
    <lineage>
        <taxon>Eukaryota</taxon>
        <taxon>Fungi</taxon>
        <taxon>Dikarya</taxon>
        <taxon>Ascomycota</taxon>
        <taxon>Saccharomycotina</taxon>
        <taxon>Saccharomycetes</taxon>
        <taxon>Saccharomycetales</taxon>
        <taxon>Saccharomycetaceae</taxon>
        <taxon>Lachancea</taxon>
    </lineage>
</organism>
<dbReference type="Pfam" id="PF01775">
    <property type="entry name" value="Ribosomal_L18A"/>
    <property type="match status" value="1"/>
</dbReference>
<dbReference type="OrthoDB" id="1294322at2759"/>
<protein>
    <recommendedName>
        <fullName evidence="5">60S ribosomal protein L20</fullName>
    </recommendedName>
</protein>
<name>A0A1G4KKI3_9SACH</name>
<dbReference type="PANTHER" id="PTHR10052">
    <property type="entry name" value="60S RIBOSOMAL PROTEIN L18A"/>
    <property type="match status" value="1"/>
</dbReference>
<dbReference type="PIRSF" id="PIRSF002190">
    <property type="entry name" value="Ribosomal_L18a"/>
    <property type="match status" value="1"/>
</dbReference>
<keyword evidence="2 5" id="KW-0689">Ribosomal protein</keyword>
<comment type="subunit">
    <text evidence="4">Component of the large ribosomal subunit (LSU). Mature yeast ribosomes consist of a small (40S) and a large (60S) subunit. The 40S small subunit contains 1 molecule of ribosomal RNA (18S rRNA) and 33 different proteins (encoded by 57 genes). The large 60S subunit contains 3 rRNA molecules (25S, 5.8S and 5S rRNA) and 46 different proteins (encoded by 81 genes). eL20 forms multiple interactions with RNA and proteins in the central protuberance, connecting components of core functional centers that are located far apart.</text>
</comment>
<sequence>MARLNEYQVIGRNLPTESVPEPKLFRMRIFAPNVVVAKSRYWYFLQRLHKVKKASGEIVSVNTISEAHPSTVKNFAVWVRYDSRSGTHNMYKEIRDVSRVAAVESLYQDMAARHRARFRSIHILKVSEIEKTADVKRPYVKQFLTKDLKFPLPHRVQKSTKTFAYKRPSTFY</sequence>
<evidence type="ECO:0000256" key="1">
    <source>
        <dbReference type="ARBA" id="ARBA00009362"/>
    </source>
</evidence>
<dbReference type="Proteomes" id="UP000189911">
    <property type="component" value="Chromosome G"/>
</dbReference>
<reference evidence="8" key="1">
    <citation type="submission" date="2016-03" db="EMBL/GenBank/DDBJ databases">
        <authorList>
            <person name="Devillers Hugo."/>
        </authorList>
    </citation>
    <scope>NUCLEOTIDE SEQUENCE [LARGE SCALE GENOMIC DNA]</scope>
</reference>
<keyword evidence="3 5" id="KW-0687">Ribonucleoprotein</keyword>
<evidence type="ECO:0000256" key="5">
    <source>
        <dbReference type="PIRNR" id="PIRNR002190"/>
    </source>
</evidence>
<dbReference type="InterPro" id="IPR023573">
    <property type="entry name" value="Ribosomal_eL20_dom"/>
</dbReference>
<evidence type="ECO:0000313" key="8">
    <source>
        <dbReference type="Proteomes" id="UP000189911"/>
    </source>
</evidence>
<dbReference type="HAMAP" id="MF_00273">
    <property type="entry name" value="Ribosomal_eL20"/>
    <property type="match status" value="1"/>
</dbReference>
<dbReference type="Gene3D" id="3.10.20.10">
    <property type="match status" value="2"/>
</dbReference>
<evidence type="ECO:0000256" key="4">
    <source>
        <dbReference type="ARBA" id="ARBA00061824"/>
    </source>
</evidence>
<dbReference type="AlphaFoldDB" id="A0A1G4KKI3"/>
<dbReference type="GO" id="GO:0003735">
    <property type="term" value="F:structural constituent of ribosome"/>
    <property type="evidence" value="ECO:0007669"/>
    <property type="project" value="InterPro"/>
</dbReference>
<dbReference type="GO" id="GO:1990904">
    <property type="term" value="C:ribonucleoprotein complex"/>
    <property type="evidence" value="ECO:0007669"/>
    <property type="project" value="UniProtKB-KW"/>
</dbReference>
<evidence type="ECO:0000256" key="2">
    <source>
        <dbReference type="ARBA" id="ARBA00022980"/>
    </source>
</evidence>
<dbReference type="EMBL" id="LT598453">
    <property type="protein sequence ID" value="SCV05055.1"/>
    <property type="molecule type" value="Genomic_DNA"/>
</dbReference>
<evidence type="ECO:0000256" key="3">
    <source>
        <dbReference type="ARBA" id="ARBA00023274"/>
    </source>
</evidence>
<evidence type="ECO:0000313" key="7">
    <source>
        <dbReference type="EMBL" id="SCV05055.1"/>
    </source>
</evidence>
<proteinExistence type="inferred from homology"/>
<dbReference type="InterPro" id="IPR028877">
    <property type="entry name" value="Ribosomal_eL20"/>
</dbReference>
<dbReference type="FunFam" id="3.10.20.10:FF:000001">
    <property type="entry name" value="60S ribosomal protein L18a"/>
    <property type="match status" value="1"/>
</dbReference>
<dbReference type="GO" id="GO:0006412">
    <property type="term" value="P:translation"/>
    <property type="evidence" value="ECO:0007669"/>
    <property type="project" value="InterPro"/>
</dbReference>
<comment type="similarity">
    <text evidence="1 5">Belongs to the eukaryotic ribosomal protein eL20 family.</text>
</comment>
<accession>A0A1G4KKI3</accession>
<evidence type="ECO:0000259" key="6">
    <source>
        <dbReference type="Pfam" id="PF01775"/>
    </source>
</evidence>
<dbReference type="GO" id="GO:0005840">
    <property type="term" value="C:ribosome"/>
    <property type="evidence" value="ECO:0007669"/>
    <property type="project" value="UniProtKB-KW"/>
</dbReference>
<gene>
    <name evidence="7" type="ORF">LANO_0G17480G</name>
</gene>
<feature type="domain" description="Large ribosomal subunit protein eL20" evidence="6">
    <location>
        <begin position="4"/>
        <end position="127"/>
    </location>
</feature>
<dbReference type="SUPFAM" id="SSF160374">
    <property type="entry name" value="RplX-like"/>
    <property type="match status" value="1"/>
</dbReference>
<dbReference type="InterPro" id="IPR021138">
    <property type="entry name" value="Ribosomal_eL20_eukaryotes"/>
</dbReference>
<dbReference type="FunFam" id="3.10.20.10:FF:000002">
    <property type="entry name" value="60S ribosomal protein L18a"/>
    <property type="match status" value="1"/>
</dbReference>
<keyword evidence="8" id="KW-1185">Reference proteome</keyword>